<accession>A0AA39X2T4</accession>
<dbReference type="AlphaFoldDB" id="A0AA39X2T4"/>
<evidence type="ECO:0000313" key="2">
    <source>
        <dbReference type="EMBL" id="KAK0626208.1"/>
    </source>
</evidence>
<evidence type="ECO:0000313" key="3">
    <source>
        <dbReference type="Proteomes" id="UP001175000"/>
    </source>
</evidence>
<feature type="compositionally biased region" description="Basic residues" evidence="1">
    <location>
        <begin position="90"/>
        <end position="104"/>
    </location>
</feature>
<feature type="region of interest" description="Disordered" evidence="1">
    <location>
        <begin position="1"/>
        <end position="34"/>
    </location>
</feature>
<dbReference type="Proteomes" id="UP001175000">
    <property type="component" value="Unassembled WGS sequence"/>
</dbReference>
<dbReference type="EMBL" id="JAULSU010000002">
    <property type="protein sequence ID" value="KAK0626208.1"/>
    <property type="molecule type" value="Genomic_DNA"/>
</dbReference>
<keyword evidence="3" id="KW-1185">Reference proteome</keyword>
<name>A0AA39X2T4_9PEZI</name>
<gene>
    <name evidence="2" type="ORF">B0T14DRAFT_509414</name>
</gene>
<evidence type="ECO:0000256" key="1">
    <source>
        <dbReference type="SAM" id="MobiDB-lite"/>
    </source>
</evidence>
<feature type="region of interest" description="Disordered" evidence="1">
    <location>
        <begin position="50"/>
        <end position="78"/>
    </location>
</feature>
<comment type="caution">
    <text evidence="2">The sequence shown here is derived from an EMBL/GenBank/DDBJ whole genome shotgun (WGS) entry which is preliminary data.</text>
</comment>
<feature type="compositionally biased region" description="Polar residues" evidence="1">
    <location>
        <begin position="105"/>
        <end position="119"/>
    </location>
</feature>
<organism evidence="2 3">
    <name type="scientific">Immersiella caudata</name>
    <dbReference type="NCBI Taxonomy" id="314043"/>
    <lineage>
        <taxon>Eukaryota</taxon>
        <taxon>Fungi</taxon>
        <taxon>Dikarya</taxon>
        <taxon>Ascomycota</taxon>
        <taxon>Pezizomycotina</taxon>
        <taxon>Sordariomycetes</taxon>
        <taxon>Sordariomycetidae</taxon>
        <taxon>Sordariales</taxon>
        <taxon>Lasiosphaeriaceae</taxon>
        <taxon>Immersiella</taxon>
    </lineage>
</organism>
<protein>
    <submittedName>
        <fullName evidence="2">Uncharacterized protein</fullName>
    </submittedName>
</protein>
<reference evidence="2" key="1">
    <citation type="submission" date="2023-06" db="EMBL/GenBank/DDBJ databases">
        <title>Genome-scale phylogeny and comparative genomics of the fungal order Sordariales.</title>
        <authorList>
            <consortium name="Lawrence Berkeley National Laboratory"/>
            <person name="Hensen N."/>
            <person name="Bonometti L."/>
            <person name="Westerberg I."/>
            <person name="Brannstrom I.O."/>
            <person name="Guillou S."/>
            <person name="Cros-Aarteil S."/>
            <person name="Calhoun S."/>
            <person name="Haridas S."/>
            <person name="Kuo A."/>
            <person name="Mondo S."/>
            <person name="Pangilinan J."/>
            <person name="Riley R."/>
            <person name="Labutti K."/>
            <person name="Andreopoulos B."/>
            <person name="Lipzen A."/>
            <person name="Chen C."/>
            <person name="Yanf M."/>
            <person name="Daum C."/>
            <person name="Ng V."/>
            <person name="Clum A."/>
            <person name="Steindorff A."/>
            <person name="Ohm R."/>
            <person name="Martin F."/>
            <person name="Silar P."/>
            <person name="Natvig D."/>
            <person name="Lalanne C."/>
            <person name="Gautier V."/>
            <person name="Ament-Velasquez S.L."/>
            <person name="Kruys A."/>
            <person name="Hutchinson M.I."/>
            <person name="Powell A.J."/>
            <person name="Barry K."/>
            <person name="Miller A.N."/>
            <person name="Grigoriev I.V."/>
            <person name="Debuchy R."/>
            <person name="Gladieux P."/>
            <person name="Thoren M.H."/>
            <person name="Johannesson H."/>
        </authorList>
    </citation>
    <scope>NUCLEOTIDE SEQUENCE</scope>
    <source>
        <strain evidence="2">CBS 606.72</strain>
    </source>
</reference>
<proteinExistence type="predicted"/>
<sequence>MKPRAAASRGELNVQNAYRQRAAGSEHHRPFLPNTPISLLKTLATERQAKSIPVLPTTQSIPKLPSGARASRTSPRAIQHSFRLRFGYRLGRRTKPNPIRRHALQTRSPPQPSHEQTPRTPRIVLLPRRLNWPSC</sequence>
<feature type="region of interest" description="Disordered" evidence="1">
    <location>
        <begin position="90"/>
        <end position="122"/>
    </location>
</feature>